<accession>A0A7S4A6L2</accession>
<evidence type="ECO:0000313" key="2">
    <source>
        <dbReference type="EMBL" id="CAH0373885.1"/>
    </source>
</evidence>
<dbReference type="Proteomes" id="UP000789595">
    <property type="component" value="Unassembled WGS sequence"/>
</dbReference>
<evidence type="ECO:0000313" key="1">
    <source>
        <dbReference type="EMBL" id="CAE0705425.1"/>
    </source>
</evidence>
<dbReference type="AlphaFoldDB" id="A0A7S4A6L2"/>
<reference evidence="1" key="1">
    <citation type="submission" date="2021-01" db="EMBL/GenBank/DDBJ databases">
        <authorList>
            <person name="Corre E."/>
            <person name="Pelletier E."/>
            <person name="Niang G."/>
            <person name="Scheremetjew M."/>
            <person name="Finn R."/>
            <person name="Kale V."/>
            <person name="Holt S."/>
            <person name="Cochrane G."/>
            <person name="Meng A."/>
            <person name="Brown T."/>
            <person name="Cohen L."/>
        </authorList>
    </citation>
    <scope>NUCLEOTIDE SEQUENCE</scope>
    <source>
        <strain evidence="1">CCMP1756</strain>
    </source>
</reference>
<name>A0A7S4A6L2_9STRA</name>
<dbReference type="OrthoDB" id="10576950at2759"/>
<dbReference type="EMBL" id="CAKKNE010000004">
    <property type="protein sequence ID" value="CAH0373885.1"/>
    <property type="molecule type" value="Genomic_DNA"/>
</dbReference>
<keyword evidence="3" id="KW-1185">Reference proteome</keyword>
<reference evidence="2" key="2">
    <citation type="submission" date="2021-11" db="EMBL/GenBank/DDBJ databases">
        <authorList>
            <consortium name="Genoscope - CEA"/>
            <person name="William W."/>
        </authorList>
    </citation>
    <scope>NUCLEOTIDE SEQUENCE</scope>
</reference>
<organism evidence="1">
    <name type="scientific">Pelagomonas calceolata</name>
    <dbReference type="NCBI Taxonomy" id="35677"/>
    <lineage>
        <taxon>Eukaryota</taxon>
        <taxon>Sar</taxon>
        <taxon>Stramenopiles</taxon>
        <taxon>Ochrophyta</taxon>
        <taxon>Pelagophyceae</taxon>
        <taxon>Pelagomonadales</taxon>
        <taxon>Pelagomonadaceae</taxon>
        <taxon>Pelagomonas</taxon>
    </lineage>
</organism>
<dbReference type="EMBL" id="HBIW01024194">
    <property type="protein sequence ID" value="CAE0705425.1"/>
    <property type="molecule type" value="Transcribed_RNA"/>
</dbReference>
<gene>
    <name evidence="1" type="ORF">PCAL00307_LOCUS20874</name>
    <name evidence="2" type="ORF">PECAL_4P11300</name>
</gene>
<protein>
    <submittedName>
        <fullName evidence="1">Uncharacterized protein</fullName>
    </submittedName>
</protein>
<proteinExistence type="predicted"/>
<sequence length="162" mass="16996">MLRVTPLLVLASGFAPRHAPSPSTRHGVRRRVGPAADEWPELTNVPLPAKLAGGLFLFAASVPRRDRALADELLGLAKVALNNDPAVTSELGYGLEPGGVYASARAGDRLALQFQIQGGNLWAQGTARGVQTADGVQLAELYVTNMDGAMMGDGGARVRLDV</sequence>
<evidence type="ECO:0000313" key="3">
    <source>
        <dbReference type="Proteomes" id="UP000789595"/>
    </source>
</evidence>